<proteinExistence type="inferred from homology"/>
<dbReference type="EMBL" id="JBHMQT010000021">
    <property type="protein sequence ID" value="MFC0862955.1"/>
    <property type="molecule type" value="Genomic_DNA"/>
</dbReference>
<dbReference type="Pfam" id="PF02687">
    <property type="entry name" value="FtsX"/>
    <property type="match status" value="2"/>
</dbReference>
<name>A0ABV6U3B6_9ACTN</name>
<dbReference type="RefSeq" id="WP_394301136.1">
    <property type="nucleotide sequence ID" value="NZ_JBHMQT010000021.1"/>
</dbReference>
<dbReference type="InterPro" id="IPR038766">
    <property type="entry name" value="Membrane_comp_ABC_pdt"/>
</dbReference>
<evidence type="ECO:0000256" key="8">
    <source>
        <dbReference type="SAM" id="Phobius"/>
    </source>
</evidence>
<feature type="transmembrane region" description="Helical" evidence="8">
    <location>
        <begin position="16"/>
        <end position="36"/>
    </location>
</feature>
<dbReference type="InterPro" id="IPR025857">
    <property type="entry name" value="MacB_PCD"/>
</dbReference>
<feature type="transmembrane region" description="Helical" evidence="8">
    <location>
        <begin position="424"/>
        <end position="447"/>
    </location>
</feature>
<evidence type="ECO:0000256" key="1">
    <source>
        <dbReference type="ARBA" id="ARBA00004651"/>
    </source>
</evidence>
<feature type="transmembrane region" description="Helical" evidence="8">
    <location>
        <begin position="351"/>
        <end position="370"/>
    </location>
</feature>
<dbReference type="PANTHER" id="PTHR30287:SF2">
    <property type="entry name" value="BLL1001 PROTEIN"/>
    <property type="match status" value="1"/>
</dbReference>
<comment type="caution">
    <text evidence="11">The sequence shown here is derived from an EMBL/GenBank/DDBJ whole genome shotgun (WGS) entry which is preliminary data.</text>
</comment>
<keyword evidence="3 8" id="KW-0812">Transmembrane</keyword>
<feature type="transmembrane region" description="Helical" evidence="8">
    <location>
        <begin position="298"/>
        <end position="331"/>
    </location>
</feature>
<keyword evidence="5 8" id="KW-0472">Membrane</keyword>
<comment type="similarity">
    <text evidence="6">Belongs to the ABC-4 integral membrane protein family.</text>
</comment>
<dbReference type="InterPro" id="IPR003838">
    <property type="entry name" value="ABC3_permease_C"/>
</dbReference>
<evidence type="ECO:0000259" key="10">
    <source>
        <dbReference type="Pfam" id="PF12704"/>
    </source>
</evidence>
<feature type="domain" description="MacB-like periplasmic core" evidence="10">
    <location>
        <begin position="481"/>
        <end position="675"/>
    </location>
</feature>
<keyword evidence="2" id="KW-1003">Cell membrane</keyword>
<dbReference type="PANTHER" id="PTHR30287">
    <property type="entry name" value="MEMBRANE COMPONENT OF PREDICTED ABC SUPERFAMILY METABOLITE UPTAKE TRANSPORTER"/>
    <property type="match status" value="1"/>
</dbReference>
<organism evidence="11 12">
    <name type="scientific">Sphaerimonospora cavernae</name>
    <dbReference type="NCBI Taxonomy" id="1740611"/>
    <lineage>
        <taxon>Bacteria</taxon>
        <taxon>Bacillati</taxon>
        <taxon>Actinomycetota</taxon>
        <taxon>Actinomycetes</taxon>
        <taxon>Streptosporangiales</taxon>
        <taxon>Streptosporangiaceae</taxon>
        <taxon>Sphaerimonospora</taxon>
    </lineage>
</organism>
<feature type="transmembrane region" description="Helical" evidence="8">
    <location>
        <begin position="484"/>
        <end position="504"/>
    </location>
</feature>
<feature type="transmembrane region" description="Helical" evidence="8">
    <location>
        <begin position="701"/>
        <end position="725"/>
    </location>
</feature>
<keyword evidence="12" id="KW-1185">Reference proteome</keyword>
<sequence>MFKTTLAGLLAHKLRLLLTSLAITLGVGFIAGTFVLTDTIDAGFNRAFADDAATVDVVVLPTEGDLSRETLARVRAVTGVRDAQPMVRGDAPLIGKDGRTAGDHPTMGVSIPASRLKVTGGHGPETDGQAVLEKNIARTEGFQPGDTISVLDHRGARHDFRLVGTFDVGLDADLARLGAVAFTPADALRMTGEKGFREIAVVSAGPSPESLRTAVEAALGSDAPKSTTIVQTGQRRAADLAEKNGVSMTFMKVGLLLFGVIALLVAGLVIYNTFNILVAQRIREMALLRCIGATRRQVFVSIVLESAVVGLISAVLGLLVGYGLGAGAVAVLQGVEADLPTGSVSLTSQTIVIGLVTGLVVTMAAALLPARHATRVAPIAALRTQVEEQTFRTGVTRMIFAALFTVAGAALTALGVTMEPGESALFTVMGGGVLVFFAVLILGPVIVKPLSGLAGWLPARLFGVPGRLALANARRNPGRAATTTVALTIGVTLITFMSVLTATVRLTTSKELDRQFPIDYLVSAQAGTVPGSVVDALRGRSELADVTDVREAETTVNGREFGVGAVTQSAFGVSIKPEAASGSMDGFGPGKVAMNDSVAEDLGLKVGDTVTIASPKGDLRLQLSAVLKSGVTLLPPITIPEQTFVQRFDTVTQRIVLVDAAEGVHPDLARRALEKVTAAHPAIKIDSTTAMRGQFDEAIDMMLMIVIGLLGLAVVISLLGIANTLSLSVHERTRESALLRALGLTRAQLRGMLSVEALVLGLVGAIVGVVLGIAYGWAATQTMADRVYFQLPVGQILIFVVLSGLAGVLAALLPARRAARTSIVGSLVAS</sequence>
<accession>A0ABV6U3B6</accession>
<evidence type="ECO:0000259" key="9">
    <source>
        <dbReference type="Pfam" id="PF02687"/>
    </source>
</evidence>
<evidence type="ECO:0000256" key="3">
    <source>
        <dbReference type="ARBA" id="ARBA00022692"/>
    </source>
</evidence>
<feature type="transmembrane region" description="Helical" evidence="8">
    <location>
        <begin position="253"/>
        <end position="278"/>
    </location>
</feature>
<dbReference type="Proteomes" id="UP001589870">
    <property type="component" value="Unassembled WGS sequence"/>
</dbReference>
<feature type="domain" description="ABC3 transporter permease C-terminal" evidence="9">
    <location>
        <begin position="257"/>
        <end position="376"/>
    </location>
</feature>
<evidence type="ECO:0000256" key="6">
    <source>
        <dbReference type="ARBA" id="ARBA00038076"/>
    </source>
</evidence>
<evidence type="ECO:0000313" key="12">
    <source>
        <dbReference type="Proteomes" id="UP001589870"/>
    </source>
</evidence>
<feature type="domain" description="MacB-like periplasmic core" evidence="10">
    <location>
        <begin position="17"/>
        <end position="217"/>
    </location>
</feature>
<evidence type="ECO:0000256" key="2">
    <source>
        <dbReference type="ARBA" id="ARBA00022475"/>
    </source>
</evidence>
<gene>
    <name evidence="11" type="ORF">ACFHYQ_11690</name>
</gene>
<feature type="transmembrane region" description="Helical" evidence="8">
    <location>
        <begin position="789"/>
        <end position="813"/>
    </location>
</feature>
<reference evidence="11 12" key="1">
    <citation type="submission" date="2024-09" db="EMBL/GenBank/DDBJ databases">
        <authorList>
            <person name="Sun Q."/>
            <person name="Mori K."/>
        </authorList>
    </citation>
    <scope>NUCLEOTIDE SEQUENCE [LARGE SCALE GENOMIC DNA]</scope>
    <source>
        <strain evidence="11 12">TBRC 1851</strain>
    </source>
</reference>
<comment type="subcellular location">
    <subcellularLocation>
        <location evidence="1">Cell membrane</location>
        <topology evidence="1">Multi-pass membrane protein</topology>
    </subcellularLocation>
</comment>
<keyword evidence="4 8" id="KW-1133">Transmembrane helix</keyword>
<feature type="region of interest" description="Disordered" evidence="7">
    <location>
        <begin position="88"/>
        <end position="124"/>
    </location>
</feature>
<evidence type="ECO:0000313" key="11">
    <source>
        <dbReference type="EMBL" id="MFC0862955.1"/>
    </source>
</evidence>
<feature type="domain" description="ABC3 transporter permease C-terminal" evidence="9">
    <location>
        <begin position="709"/>
        <end position="822"/>
    </location>
</feature>
<evidence type="ECO:0000256" key="7">
    <source>
        <dbReference type="SAM" id="MobiDB-lite"/>
    </source>
</evidence>
<evidence type="ECO:0000256" key="4">
    <source>
        <dbReference type="ARBA" id="ARBA00022989"/>
    </source>
</evidence>
<protein>
    <submittedName>
        <fullName evidence="11">ABC transporter permease</fullName>
    </submittedName>
</protein>
<feature type="transmembrane region" description="Helical" evidence="8">
    <location>
        <begin position="398"/>
        <end position="418"/>
    </location>
</feature>
<evidence type="ECO:0000256" key="5">
    <source>
        <dbReference type="ARBA" id="ARBA00023136"/>
    </source>
</evidence>
<feature type="transmembrane region" description="Helical" evidence="8">
    <location>
        <begin position="757"/>
        <end position="777"/>
    </location>
</feature>
<dbReference type="Pfam" id="PF12704">
    <property type="entry name" value="MacB_PCD"/>
    <property type="match status" value="2"/>
</dbReference>